<dbReference type="Proteomes" id="UP001195483">
    <property type="component" value="Unassembled WGS sequence"/>
</dbReference>
<reference evidence="1" key="2">
    <citation type="journal article" date="2021" name="Genome Biol. Evol.">
        <title>Developing a high-quality reference genome for a parasitic bivalve with doubly uniparental inheritance (Bivalvia: Unionida).</title>
        <authorList>
            <person name="Smith C.H."/>
        </authorList>
    </citation>
    <scope>NUCLEOTIDE SEQUENCE</scope>
    <source>
        <strain evidence="1">CHS0354</strain>
        <tissue evidence="1">Mantle</tissue>
    </source>
</reference>
<proteinExistence type="predicted"/>
<dbReference type="AlphaFoldDB" id="A0AAE0W6H4"/>
<accession>A0AAE0W6H4</accession>
<reference evidence="1" key="1">
    <citation type="journal article" date="2021" name="Genome Biol. Evol.">
        <title>A High-Quality Reference Genome for a Parasitic Bivalve with Doubly Uniparental Inheritance (Bivalvia: Unionida).</title>
        <authorList>
            <person name="Smith C.H."/>
        </authorList>
    </citation>
    <scope>NUCLEOTIDE SEQUENCE</scope>
    <source>
        <strain evidence="1">CHS0354</strain>
    </source>
</reference>
<reference evidence="1" key="3">
    <citation type="submission" date="2023-05" db="EMBL/GenBank/DDBJ databases">
        <authorList>
            <person name="Smith C.H."/>
        </authorList>
    </citation>
    <scope>NUCLEOTIDE SEQUENCE</scope>
    <source>
        <strain evidence="1">CHS0354</strain>
        <tissue evidence="1">Mantle</tissue>
    </source>
</reference>
<organism evidence="1 2">
    <name type="scientific">Potamilus streckersoni</name>
    <dbReference type="NCBI Taxonomy" id="2493646"/>
    <lineage>
        <taxon>Eukaryota</taxon>
        <taxon>Metazoa</taxon>
        <taxon>Spiralia</taxon>
        <taxon>Lophotrochozoa</taxon>
        <taxon>Mollusca</taxon>
        <taxon>Bivalvia</taxon>
        <taxon>Autobranchia</taxon>
        <taxon>Heteroconchia</taxon>
        <taxon>Palaeoheterodonta</taxon>
        <taxon>Unionida</taxon>
        <taxon>Unionoidea</taxon>
        <taxon>Unionidae</taxon>
        <taxon>Ambleminae</taxon>
        <taxon>Lampsilini</taxon>
        <taxon>Potamilus</taxon>
    </lineage>
</organism>
<keyword evidence="2" id="KW-1185">Reference proteome</keyword>
<protein>
    <submittedName>
        <fullName evidence="1">Uncharacterized protein</fullName>
    </submittedName>
</protein>
<comment type="caution">
    <text evidence="1">The sequence shown here is derived from an EMBL/GenBank/DDBJ whole genome shotgun (WGS) entry which is preliminary data.</text>
</comment>
<name>A0AAE0W6H4_9BIVA</name>
<dbReference type="EMBL" id="JAEAOA010002358">
    <property type="protein sequence ID" value="KAK3603928.1"/>
    <property type="molecule type" value="Genomic_DNA"/>
</dbReference>
<evidence type="ECO:0000313" key="1">
    <source>
        <dbReference type="EMBL" id="KAK3603928.1"/>
    </source>
</evidence>
<evidence type="ECO:0000313" key="2">
    <source>
        <dbReference type="Proteomes" id="UP001195483"/>
    </source>
</evidence>
<sequence>MGNLTSTKLTQTAKSNRKSKFGRLEKIFQCFKGEEDMEETLKKTNAIEFDGLCPEPGKNDQMMSNILPRSKIHQTGNNNCIHEKHHISILDNKLYSPDNKATSASIELSPSNCNCQLGQIDNLRQMHSSPTENGYKSLLDINGPTFDTRDRRFRPKAAKGTRTLPVSSNMDIYLPGAVFAITAED</sequence>
<gene>
    <name evidence="1" type="ORF">CHS0354_042938</name>
</gene>